<dbReference type="KEGG" id="dpx:DAPPUDRAFT_335496"/>
<dbReference type="AlphaFoldDB" id="E9HXW6"/>
<name>E9HXW6_DAPPU</name>
<reference evidence="1 2" key="1">
    <citation type="journal article" date="2011" name="Science">
        <title>The ecoresponsive genome of Daphnia pulex.</title>
        <authorList>
            <person name="Colbourne J.K."/>
            <person name="Pfrender M.E."/>
            <person name="Gilbert D."/>
            <person name="Thomas W.K."/>
            <person name="Tucker A."/>
            <person name="Oakley T.H."/>
            <person name="Tokishita S."/>
            <person name="Aerts A."/>
            <person name="Arnold G.J."/>
            <person name="Basu M.K."/>
            <person name="Bauer D.J."/>
            <person name="Caceres C.E."/>
            <person name="Carmel L."/>
            <person name="Casola C."/>
            <person name="Choi J.H."/>
            <person name="Detter J.C."/>
            <person name="Dong Q."/>
            <person name="Dusheyko S."/>
            <person name="Eads B.D."/>
            <person name="Frohlich T."/>
            <person name="Geiler-Samerotte K.A."/>
            <person name="Gerlach D."/>
            <person name="Hatcher P."/>
            <person name="Jogdeo S."/>
            <person name="Krijgsveld J."/>
            <person name="Kriventseva E.V."/>
            <person name="Kultz D."/>
            <person name="Laforsch C."/>
            <person name="Lindquist E."/>
            <person name="Lopez J."/>
            <person name="Manak J.R."/>
            <person name="Muller J."/>
            <person name="Pangilinan J."/>
            <person name="Patwardhan R.P."/>
            <person name="Pitluck S."/>
            <person name="Pritham E.J."/>
            <person name="Rechtsteiner A."/>
            <person name="Rho M."/>
            <person name="Rogozin I.B."/>
            <person name="Sakarya O."/>
            <person name="Salamov A."/>
            <person name="Schaack S."/>
            <person name="Shapiro H."/>
            <person name="Shiga Y."/>
            <person name="Skalitzky C."/>
            <person name="Smith Z."/>
            <person name="Souvorov A."/>
            <person name="Sung W."/>
            <person name="Tang Z."/>
            <person name="Tsuchiya D."/>
            <person name="Tu H."/>
            <person name="Vos H."/>
            <person name="Wang M."/>
            <person name="Wolf Y.I."/>
            <person name="Yamagata H."/>
            <person name="Yamada T."/>
            <person name="Ye Y."/>
            <person name="Shaw J.R."/>
            <person name="Andrews J."/>
            <person name="Crease T.J."/>
            <person name="Tang H."/>
            <person name="Lucas S.M."/>
            <person name="Robertson H.M."/>
            <person name="Bork P."/>
            <person name="Koonin E.V."/>
            <person name="Zdobnov E.M."/>
            <person name="Grigoriev I.V."/>
            <person name="Lynch M."/>
            <person name="Boore J.L."/>
        </authorList>
    </citation>
    <scope>NUCLEOTIDE SEQUENCE [LARGE SCALE GENOMIC DNA]</scope>
</reference>
<evidence type="ECO:0000313" key="1">
    <source>
        <dbReference type="EMBL" id="EFX63412.1"/>
    </source>
</evidence>
<organism evidence="1 2">
    <name type="scientific">Daphnia pulex</name>
    <name type="common">Water flea</name>
    <dbReference type="NCBI Taxonomy" id="6669"/>
    <lineage>
        <taxon>Eukaryota</taxon>
        <taxon>Metazoa</taxon>
        <taxon>Ecdysozoa</taxon>
        <taxon>Arthropoda</taxon>
        <taxon>Crustacea</taxon>
        <taxon>Branchiopoda</taxon>
        <taxon>Diplostraca</taxon>
        <taxon>Cladocera</taxon>
        <taxon>Anomopoda</taxon>
        <taxon>Daphniidae</taxon>
        <taxon>Daphnia</taxon>
    </lineage>
</organism>
<proteinExistence type="predicted"/>
<dbReference type="Proteomes" id="UP000000305">
    <property type="component" value="Unassembled WGS sequence"/>
</dbReference>
<dbReference type="Pfam" id="PF14223">
    <property type="entry name" value="Retrotran_gag_2"/>
    <property type="match status" value="1"/>
</dbReference>
<dbReference type="OrthoDB" id="6380039at2759"/>
<keyword evidence="2" id="KW-1185">Reference proteome</keyword>
<dbReference type="OMA" id="TSSHEMW"/>
<sequence length="145" mass="16865">MSTLREVSHIAKFNGQNFPLWKFGCWLLLEQHQLVKIVNGQERLPVETLNADRVVTNAEVRARWQERDILARNYLVATIETQQQRALVNCNTAHEMWMRISAQHLRNAVENQHVRNNPSQQTTTRSGRRITTPAHLRDYCLGGPR</sequence>
<dbReference type="EMBL" id="GL733082">
    <property type="protein sequence ID" value="EFX63412.1"/>
    <property type="molecule type" value="Genomic_DNA"/>
</dbReference>
<evidence type="ECO:0000313" key="2">
    <source>
        <dbReference type="Proteomes" id="UP000000305"/>
    </source>
</evidence>
<dbReference type="HOGENOM" id="CLU_1788802_0_0_1"/>
<protein>
    <submittedName>
        <fullName evidence="1">Uncharacterized protein</fullName>
    </submittedName>
</protein>
<dbReference type="InParanoid" id="E9HXW6"/>
<dbReference type="PhylomeDB" id="E9HXW6"/>
<gene>
    <name evidence="1" type="ORF">DAPPUDRAFT_335496</name>
</gene>
<accession>E9HXW6</accession>